<reference evidence="1" key="1">
    <citation type="submission" date="2021-08" db="EMBL/GenBank/DDBJ databases">
        <title>Chromosome-Level Trichoderma cornu-damae using Hi-C Data.</title>
        <authorList>
            <person name="Kim C.S."/>
        </authorList>
    </citation>
    <scope>NUCLEOTIDE SEQUENCE</scope>
    <source>
        <strain evidence="1">KA19-0412C</strain>
    </source>
</reference>
<protein>
    <submittedName>
        <fullName evidence="1">Uncharacterized protein</fullName>
    </submittedName>
</protein>
<comment type="caution">
    <text evidence="1">The sequence shown here is derived from an EMBL/GenBank/DDBJ whole genome shotgun (WGS) entry which is preliminary data.</text>
</comment>
<dbReference type="Proteomes" id="UP000827724">
    <property type="component" value="Unassembled WGS sequence"/>
</dbReference>
<proteinExistence type="predicted"/>
<gene>
    <name evidence="1" type="ORF">Trco_005762</name>
</gene>
<dbReference type="AlphaFoldDB" id="A0A9P8TWS9"/>
<evidence type="ECO:0000313" key="1">
    <source>
        <dbReference type="EMBL" id="KAH6606609.1"/>
    </source>
</evidence>
<keyword evidence="2" id="KW-1185">Reference proteome</keyword>
<name>A0A9P8TWS9_9HYPO</name>
<dbReference type="EMBL" id="JAIWOZ010000004">
    <property type="protein sequence ID" value="KAH6606609.1"/>
    <property type="molecule type" value="Genomic_DNA"/>
</dbReference>
<organism evidence="1 2">
    <name type="scientific">Trichoderma cornu-damae</name>
    <dbReference type="NCBI Taxonomy" id="654480"/>
    <lineage>
        <taxon>Eukaryota</taxon>
        <taxon>Fungi</taxon>
        <taxon>Dikarya</taxon>
        <taxon>Ascomycota</taxon>
        <taxon>Pezizomycotina</taxon>
        <taxon>Sordariomycetes</taxon>
        <taxon>Hypocreomycetidae</taxon>
        <taxon>Hypocreales</taxon>
        <taxon>Hypocreaceae</taxon>
        <taxon>Trichoderma</taxon>
    </lineage>
</organism>
<dbReference type="OrthoDB" id="1744869at2759"/>
<sequence>MERHRCAYNLDFNLIAFILEHFRKYSNEIYISYGELFEELRGKKILDNSNGHNAAVLLTTPDFAKELENASIMGSFARLMAGSADVGRFHVLSAVVDHLAAPIGSPRPLQGISVLRGHRDDMLPHLWQQLAPKSREDADSVSALTFSLGDPSVTLPLARTTFHNNRGSTLLTSEFDLTHSAARLVQQNEKHSQFVRVSLDCDIQSLAHLDMWAPLLPLTRPRTVTESFGNIIRGIEVDGNTIPASAELEEIVNRLHEQNASRGLLLSGPVGVWAMVTPNPDSSSALEEWFQEAPEPIEALPDVDDIRDAVKSTAQHLKLLYSHGGRLYKILSGGGGWGAKRGLLSLDPQRTHFSLSEEEEMQNFIKSMNGGGFTPQGSQIQFFMSAPALPDITEPLAPGVAFGVAGGAAVPGDPEPVGGFIGRHFGALSNSAIYLAGQGLPGGKETKLSVPHSRVHGREPGVRMGVLESLAYELADVGTIALAGLRH</sequence>
<accession>A0A9P8TWS9</accession>
<evidence type="ECO:0000313" key="2">
    <source>
        <dbReference type="Proteomes" id="UP000827724"/>
    </source>
</evidence>